<dbReference type="CDD" id="cd02440">
    <property type="entry name" value="AdoMet_MTases"/>
    <property type="match status" value="1"/>
</dbReference>
<protein>
    <submittedName>
        <fullName evidence="6">Methyltransferase domain-containing protein</fullName>
    </submittedName>
</protein>
<dbReference type="Proteomes" id="UP000885830">
    <property type="component" value="Unassembled WGS sequence"/>
</dbReference>
<dbReference type="GO" id="GO:0008168">
    <property type="term" value="F:methyltransferase activity"/>
    <property type="evidence" value="ECO:0007669"/>
    <property type="project" value="UniProtKB-KW"/>
</dbReference>
<dbReference type="EMBL" id="DRMJ01000424">
    <property type="protein sequence ID" value="HHL43565.1"/>
    <property type="molecule type" value="Genomic_DNA"/>
</dbReference>
<dbReference type="GO" id="GO:0008610">
    <property type="term" value="P:lipid biosynthetic process"/>
    <property type="evidence" value="ECO:0007669"/>
    <property type="project" value="InterPro"/>
</dbReference>
<keyword evidence="5" id="KW-0443">Lipid metabolism</keyword>
<evidence type="ECO:0000256" key="2">
    <source>
        <dbReference type="ARBA" id="ARBA00022603"/>
    </source>
</evidence>
<organism evidence="6">
    <name type="scientific">Hellea balneolensis</name>
    <dbReference type="NCBI Taxonomy" id="287478"/>
    <lineage>
        <taxon>Bacteria</taxon>
        <taxon>Pseudomonadati</taxon>
        <taxon>Pseudomonadota</taxon>
        <taxon>Alphaproteobacteria</taxon>
        <taxon>Maricaulales</taxon>
        <taxon>Robiginitomaculaceae</taxon>
        <taxon>Hellea</taxon>
    </lineage>
</organism>
<name>A0A7C5R883_9PROT</name>
<dbReference type="InterPro" id="IPR003333">
    <property type="entry name" value="CMAS"/>
</dbReference>
<dbReference type="InterPro" id="IPR050723">
    <property type="entry name" value="CFA/CMAS"/>
</dbReference>
<evidence type="ECO:0000256" key="5">
    <source>
        <dbReference type="ARBA" id="ARBA00023098"/>
    </source>
</evidence>
<sequence length="265" mass="30073">MMTRFVQTGQLTLIDVDGNRHDFGPGGSPRSVVALKDKKLYTSLFFNPELKAGEAYMDGTLVPEDGTTVRDFLTVFALNAANLRGHPLQKRIRGYYKRMKRFHQKNLKTASRKNVEHHYDLSNDFYKLFLDEDMQYSCGYFEHKGQSLEDAQLAKKRHIAAKMDIKPGHKILDIGCGWGGMAIYLAENFDVHVTGVTLSTQQHKLAVERVKARGLDDKVDIRLQDYRELKGPFDRIVSVGMFEHVGVPHYTEFFAKSSALLNDGG</sequence>
<dbReference type="Pfam" id="PF02353">
    <property type="entry name" value="CMAS"/>
    <property type="match status" value="1"/>
</dbReference>
<keyword evidence="3" id="KW-0808">Transferase</keyword>
<dbReference type="Gene3D" id="3.40.50.150">
    <property type="entry name" value="Vaccinia Virus protein VP39"/>
    <property type="match status" value="1"/>
</dbReference>
<keyword evidence="2 6" id="KW-0489">Methyltransferase</keyword>
<dbReference type="SUPFAM" id="SSF53335">
    <property type="entry name" value="S-adenosyl-L-methionine-dependent methyltransferases"/>
    <property type="match status" value="1"/>
</dbReference>
<evidence type="ECO:0000256" key="3">
    <source>
        <dbReference type="ARBA" id="ARBA00022679"/>
    </source>
</evidence>
<evidence type="ECO:0000256" key="1">
    <source>
        <dbReference type="ARBA" id="ARBA00010815"/>
    </source>
</evidence>
<dbReference type="PANTHER" id="PTHR43667">
    <property type="entry name" value="CYCLOPROPANE-FATTY-ACYL-PHOSPHOLIPID SYNTHASE"/>
    <property type="match status" value="1"/>
</dbReference>
<comment type="similarity">
    <text evidence="1">Belongs to the CFA/CMAS family.</text>
</comment>
<proteinExistence type="inferred from homology"/>
<evidence type="ECO:0000313" key="6">
    <source>
        <dbReference type="EMBL" id="HHL43565.1"/>
    </source>
</evidence>
<feature type="non-terminal residue" evidence="6">
    <location>
        <position position="265"/>
    </location>
</feature>
<dbReference type="GO" id="GO:0032259">
    <property type="term" value="P:methylation"/>
    <property type="evidence" value="ECO:0007669"/>
    <property type="project" value="UniProtKB-KW"/>
</dbReference>
<dbReference type="PANTHER" id="PTHR43667:SF1">
    <property type="entry name" value="CYCLOPROPANE-FATTY-ACYL-PHOSPHOLIPID SYNTHASE"/>
    <property type="match status" value="1"/>
</dbReference>
<comment type="caution">
    <text evidence="6">The sequence shown here is derived from an EMBL/GenBank/DDBJ whole genome shotgun (WGS) entry which is preliminary data.</text>
</comment>
<accession>A0A7C5R883</accession>
<keyword evidence="4" id="KW-0949">S-adenosyl-L-methionine</keyword>
<dbReference type="InterPro" id="IPR029063">
    <property type="entry name" value="SAM-dependent_MTases_sf"/>
</dbReference>
<reference evidence="6" key="1">
    <citation type="journal article" date="2020" name="mSystems">
        <title>Genome- and Community-Level Interaction Insights into Carbon Utilization and Element Cycling Functions of Hydrothermarchaeota in Hydrothermal Sediment.</title>
        <authorList>
            <person name="Zhou Z."/>
            <person name="Liu Y."/>
            <person name="Xu W."/>
            <person name="Pan J."/>
            <person name="Luo Z.H."/>
            <person name="Li M."/>
        </authorList>
    </citation>
    <scope>NUCLEOTIDE SEQUENCE [LARGE SCALE GENOMIC DNA]</scope>
    <source>
        <strain evidence="6">HyVt-485</strain>
    </source>
</reference>
<evidence type="ECO:0000256" key="4">
    <source>
        <dbReference type="ARBA" id="ARBA00022691"/>
    </source>
</evidence>
<dbReference type="PIRSF" id="PIRSF003085">
    <property type="entry name" value="CMAS"/>
    <property type="match status" value="1"/>
</dbReference>
<gene>
    <name evidence="6" type="ORF">ENJ42_08110</name>
</gene>
<dbReference type="AlphaFoldDB" id="A0A7C5R883"/>